<evidence type="ECO:0000313" key="3">
    <source>
        <dbReference type="Proteomes" id="UP000325690"/>
    </source>
</evidence>
<dbReference type="GeneID" id="74301273"/>
<dbReference type="RefSeq" id="WP_061482054.1">
    <property type="nucleotide sequence ID" value="NZ_ANBO01000034.1"/>
</dbReference>
<keyword evidence="1" id="KW-0732">Signal</keyword>
<name>A0A5N5UVT3_MYCPH</name>
<dbReference type="EMBL" id="ANBP01000034">
    <property type="protein sequence ID" value="KAB7753528.1"/>
    <property type="molecule type" value="Genomic_DNA"/>
</dbReference>
<feature type="signal peptide" evidence="1">
    <location>
        <begin position="1"/>
        <end position="24"/>
    </location>
</feature>
<proteinExistence type="predicted"/>
<protein>
    <submittedName>
        <fullName evidence="2">Uncharacterized protein</fullName>
    </submittedName>
</protein>
<gene>
    <name evidence="2" type="ORF">MPHL21000_20085</name>
</gene>
<dbReference type="Proteomes" id="UP000325690">
    <property type="component" value="Unassembled WGS sequence"/>
</dbReference>
<reference evidence="2 3" key="1">
    <citation type="submission" date="2012-10" db="EMBL/GenBank/DDBJ databases">
        <title>The draft sequence of the Mycobacterium pheli genome.</title>
        <authorList>
            <person name="Pettersson B.M.F."/>
            <person name="Das S."/>
            <person name="Dasgupta S."/>
            <person name="Bhattacharya A."/>
            <person name="Kirsebom L.A."/>
        </authorList>
    </citation>
    <scope>NUCLEOTIDE SEQUENCE [LARGE SCALE GENOMIC DNA]</scope>
    <source>
        <strain evidence="2 3">CCUG 21000</strain>
    </source>
</reference>
<dbReference type="AlphaFoldDB" id="A0A5N5UVT3"/>
<evidence type="ECO:0000256" key="1">
    <source>
        <dbReference type="SAM" id="SignalP"/>
    </source>
</evidence>
<organism evidence="2 3">
    <name type="scientific">Mycolicibacterium phlei DSM 43239 = CCUG 21000</name>
    <dbReference type="NCBI Taxonomy" id="1226750"/>
    <lineage>
        <taxon>Bacteria</taxon>
        <taxon>Bacillati</taxon>
        <taxon>Actinomycetota</taxon>
        <taxon>Actinomycetes</taxon>
        <taxon>Mycobacteriales</taxon>
        <taxon>Mycobacteriaceae</taxon>
        <taxon>Mycolicibacterium</taxon>
    </lineage>
</organism>
<accession>A0A5N5UVT3</accession>
<evidence type="ECO:0000313" key="2">
    <source>
        <dbReference type="EMBL" id="KAB7753528.1"/>
    </source>
</evidence>
<feature type="chain" id="PRO_5024324066" evidence="1">
    <location>
        <begin position="25"/>
        <end position="74"/>
    </location>
</feature>
<keyword evidence="3" id="KW-1185">Reference proteome</keyword>
<sequence>MIRWAWVTLPAAAAAVLLAPTAGAAPQCTTTAPNTTQCHTNGSSQIVTSPSITTNQTWASWPWGGAIVINLGGK</sequence>
<comment type="caution">
    <text evidence="2">The sequence shown here is derived from an EMBL/GenBank/DDBJ whole genome shotgun (WGS) entry which is preliminary data.</text>
</comment>